<dbReference type="RefSeq" id="WP_154917857.1">
    <property type="nucleotide sequence ID" value="NZ_VUOE01000001.1"/>
</dbReference>
<sequence>MYQNKKTAIILGATGLTGGILLQLLLEDDRYDRIKLFSRNRVNIVSDKIEEHIGDVLNLEGFKPKFKADEVFCCIGTTNSKTPDKELYHKIDYGIPVSAAQICSKQGIEKLLVISALGADPNSSIFYNRVKGEMEEAVLKIGISKTYILQPSLISGPREERRPGEWLAKQLFKVLNVFMVGPLRKYRSIHPKEIAICMLKLANGEEASGRITSDEIKIIANHD</sequence>
<dbReference type="Pfam" id="PF13460">
    <property type="entry name" value="NAD_binding_10"/>
    <property type="match status" value="1"/>
</dbReference>
<name>A0A5B2TZD2_9FLAO</name>
<organism evidence="3 4">
    <name type="scientific">Maribacter flavus</name>
    <dbReference type="NCBI Taxonomy" id="1658664"/>
    <lineage>
        <taxon>Bacteria</taxon>
        <taxon>Pseudomonadati</taxon>
        <taxon>Bacteroidota</taxon>
        <taxon>Flavobacteriia</taxon>
        <taxon>Flavobacteriales</taxon>
        <taxon>Flavobacteriaceae</taxon>
        <taxon>Maribacter</taxon>
    </lineage>
</organism>
<keyword evidence="1" id="KW-0472">Membrane</keyword>
<dbReference type="EMBL" id="VUOE01000001">
    <property type="protein sequence ID" value="KAA2219418.1"/>
    <property type="molecule type" value="Genomic_DNA"/>
</dbReference>
<keyword evidence="1" id="KW-1133">Transmembrane helix</keyword>
<dbReference type="PANTHER" id="PTHR14097">
    <property type="entry name" value="OXIDOREDUCTASE HTATIP2"/>
    <property type="match status" value="1"/>
</dbReference>
<accession>A0A5B2TZD2</accession>
<dbReference type="AlphaFoldDB" id="A0A5B2TZD2"/>
<dbReference type="SUPFAM" id="SSF51735">
    <property type="entry name" value="NAD(P)-binding Rossmann-fold domains"/>
    <property type="match status" value="1"/>
</dbReference>
<comment type="caution">
    <text evidence="3">The sequence shown here is derived from an EMBL/GenBank/DDBJ whole genome shotgun (WGS) entry which is preliminary data.</text>
</comment>
<evidence type="ECO:0000256" key="1">
    <source>
        <dbReference type="SAM" id="Phobius"/>
    </source>
</evidence>
<keyword evidence="1" id="KW-0812">Transmembrane</keyword>
<dbReference type="InterPro" id="IPR036291">
    <property type="entry name" value="NAD(P)-bd_dom_sf"/>
</dbReference>
<evidence type="ECO:0000259" key="2">
    <source>
        <dbReference type="Pfam" id="PF13460"/>
    </source>
</evidence>
<dbReference type="Gene3D" id="3.40.50.720">
    <property type="entry name" value="NAD(P)-binding Rossmann-like Domain"/>
    <property type="match status" value="1"/>
</dbReference>
<gene>
    <name evidence="3" type="ORF">F0361_07400</name>
</gene>
<feature type="domain" description="NAD(P)-binding" evidence="2">
    <location>
        <begin position="12"/>
        <end position="127"/>
    </location>
</feature>
<proteinExistence type="predicted"/>
<feature type="transmembrane region" description="Helical" evidence="1">
    <location>
        <begin position="7"/>
        <end position="26"/>
    </location>
</feature>
<reference evidence="3 4" key="1">
    <citation type="submission" date="2019-09" db="EMBL/GenBank/DDBJ databases">
        <authorList>
            <person name="Khan S.A."/>
            <person name="Jeon C.O."/>
            <person name="Chun B.H."/>
            <person name="Jeong S.E."/>
        </authorList>
    </citation>
    <scope>NUCLEOTIDE SEQUENCE [LARGE SCALE GENOMIC DNA]</scope>
    <source>
        <strain evidence="3 4">KCTC 42508</strain>
    </source>
</reference>
<dbReference type="Proteomes" id="UP000323188">
    <property type="component" value="Unassembled WGS sequence"/>
</dbReference>
<dbReference type="PANTHER" id="PTHR14097:SF7">
    <property type="entry name" value="OXIDOREDUCTASE HTATIP2"/>
    <property type="match status" value="1"/>
</dbReference>
<evidence type="ECO:0000313" key="4">
    <source>
        <dbReference type="Proteomes" id="UP000323188"/>
    </source>
</evidence>
<protein>
    <submittedName>
        <fullName evidence="3">NAD(P)H-binding protein</fullName>
    </submittedName>
</protein>
<dbReference type="InterPro" id="IPR016040">
    <property type="entry name" value="NAD(P)-bd_dom"/>
</dbReference>
<evidence type="ECO:0000313" key="3">
    <source>
        <dbReference type="EMBL" id="KAA2219418.1"/>
    </source>
</evidence>